<reference evidence="6" key="1">
    <citation type="journal article" date="2014" name="Int. J. Syst. Evol. Microbiol.">
        <title>Complete genome sequence of Corynebacterium casei LMG S-19264T (=DSM 44701T), isolated from a smear-ripened cheese.</title>
        <authorList>
            <consortium name="US DOE Joint Genome Institute (JGI-PGF)"/>
            <person name="Walter F."/>
            <person name="Albersmeier A."/>
            <person name="Kalinowski J."/>
            <person name="Ruckert C."/>
        </authorList>
    </citation>
    <scope>NUCLEOTIDE SEQUENCE</scope>
    <source>
        <strain evidence="6">CGMCC 4.7403</strain>
    </source>
</reference>
<dbReference type="InterPro" id="IPR028994">
    <property type="entry name" value="Integrin_alpha_N"/>
</dbReference>
<proteinExistence type="predicted"/>
<name>A0A919GL23_9ACTN</name>
<keyword evidence="4" id="KW-0325">Glycoprotein</keyword>
<comment type="caution">
    <text evidence="6">The sequence shown here is derived from an EMBL/GenBank/DDBJ whole genome shotgun (WGS) entry which is preliminary data.</text>
</comment>
<evidence type="ECO:0000313" key="6">
    <source>
        <dbReference type="EMBL" id="GHH86391.1"/>
    </source>
</evidence>
<protein>
    <recommendedName>
        <fullName evidence="8">Integrin-like protein</fullName>
    </recommendedName>
</protein>
<dbReference type="AlphaFoldDB" id="A0A919GL23"/>
<dbReference type="SUPFAM" id="SSF69318">
    <property type="entry name" value="Integrin alpha N-terminal domain"/>
    <property type="match status" value="1"/>
</dbReference>
<dbReference type="InterPro" id="IPR013517">
    <property type="entry name" value="FG-GAP"/>
</dbReference>
<dbReference type="PANTHER" id="PTHR23221:SF7">
    <property type="entry name" value="PHOSPHATIDYLINOSITOL-GLYCAN-SPECIFIC PHOSPHOLIPASE D"/>
    <property type="match status" value="1"/>
</dbReference>
<keyword evidence="2" id="KW-0677">Repeat</keyword>
<feature type="signal peptide" evidence="5">
    <location>
        <begin position="1"/>
        <end position="33"/>
    </location>
</feature>
<evidence type="ECO:0000313" key="7">
    <source>
        <dbReference type="Proteomes" id="UP000603227"/>
    </source>
</evidence>
<evidence type="ECO:0000256" key="1">
    <source>
        <dbReference type="ARBA" id="ARBA00022729"/>
    </source>
</evidence>
<dbReference type="GO" id="GO:0016787">
    <property type="term" value="F:hydrolase activity"/>
    <property type="evidence" value="ECO:0007669"/>
    <property type="project" value="UniProtKB-KW"/>
</dbReference>
<keyword evidence="7" id="KW-1185">Reference proteome</keyword>
<evidence type="ECO:0000256" key="5">
    <source>
        <dbReference type="SAM" id="SignalP"/>
    </source>
</evidence>
<dbReference type="Pfam" id="PF01839">
    <property type="entry name" value="FG-GAP"/>
    <property type="match status" value="1"/>
</dbReference>
<dbReference type="Pfam" id="PF13517">
    <property type="entry name" value="FG-GAP_3"/>
    <property type="match status" value="1"/>
</dbReference>
<keyword evidence="1 5" id="KW-0732">Signal</keyword>
<dbReference type="Gene3D" id="2.130.10.130">
    <property type="entry name" value="Integrin alpha, N-terminal"/>
    <property type="match status" value="3"/>
</dbReference>
<evidence type="ECO:0000256" key="2">
    <source>
        <dbReference type="ARBA" id="ARBA00022737"/>
    </source>
</evidence>
<reference evidence="6" key="2">
    <citation type="submission" date="2020-09" db="EMBL/GenBank/DDBJ databases">
        <authorList>
            <person name="Sun Q."/>
            <person name="Zhou Y."/>
        </authorList>
    </citation>
    <scope>NUCLEOTIDE SEQUENCE</scope>
    <source>
        <strain evidence="6">CGMCC 4.7403</strain>
    </source>
</reference>
<evidence type="ECO:0000256" key="4">
    <source>
        <dbReference type="ARBA" id="ARBA00023180"/>
    </source>
</evidence>
<gene>
    <name evidence="6" type="ORF">GCM10017771_23280</name>
</gene>
<evidence type="ECO:0000256" key="3">
    <source>
        <dbReference type="ARBA" id="ARBA00022801"/>
    </source>
</evidence>
<dbReference type="PANTHER" id="PTHR23221">
    <property type="entry name" value="GLYCOSYLPHOSPHATIDYLINOSITOL PHOSPHOLIPASE D"/>
    <property type="match status" value="1"/>
</dbReference>
<accession>A0A919GL23</accession>
<feature type="chain" id="PRO_5036941546" description="Integrin-like protein" evidence="5">
    <location>
        <begin position="34"/>
        <end position="458"/>
    </location>
</feature>
<organism evidence="6 7">
    <name type="scientific">Streptomyces capitiformicae</name>
    <dbReference type="NCBI Taxonomy" id="2014920"/>
    <lineage>
        <taxon>Bacteria</taxon>
        <taxon>Bacillati</taxon>
        <taxon>Actinomycetota</taxon>
        <taxon>Actinomycetes</taxon>
        <taxon>Kitasatosporales</taxon>
        <taxon>Streptomycetaceae</taxon>
        <taxon>Streptomyces</taxon>
    </lineage>
</organism>
<dbReference type="Proteomes" id="UP000603227">
    <property type="component" value="Unassembled WGS sequence"/>
</dbReference>
<dbReference type="EMBL" id="BNAT01000006">
    <property type="protein sequence ID" value="GHH86391.1"/>
    <property type="molecule type" value="Genomic_DNA"/>
</dbReference>
<evidence type="ECO:0008006" key="8">
    <source>
        <dbReference type="Google" id="ProtNLM"/>
    </source>
</evidence>
<dbReference type="RefSeq" id="WP_189782327.1">
    <property type="nucleotide sequence ID" value="NZ_BNAT01000006.1"/>
</dbReference>
<dbReference type="InterPro" id="IPR013519">
    <property type="entry name" value="Int_alpha_beta-p"/>
</dbReference>
<dbReference type="SMART" id="SM00191">
    <property type="entry name" value="Int_alpha"/>
    <property type="match status" value="4"/>
</dbReference>
<keyword evidence="3" id="KW-0378">Hydrolase</keyword>
<sequence>MFTRRYLRLALATAAAMSLTGGLLTLSVTNADAAAAKHADDFNGDGYQDYATTGDGSFTVTYGTATGPGTTFKTFTQNSAGVPGNSGDAGGYVDGFGEDLAAADLNRDGYADLAVADRSEKVGGKVSAGAVTIMWGAKSGLGTKATRLPVKAMSHPAFGNELETGDFNGDGKADLAVADGSDTVYVYRGGFAKSGTTGKVTKHSPTPMTDVLEITGLVAGRVTKDKATDLYVLGQGYRKDKMIQYAWFLRGGKTIKPSSKVVAINNSEPDYDPTGVIADFDKDGYGELAVSDVPYNKSAGSVVVVRGGKTGPTTKYRLTQATSGIATAASKGDCFGYALSAGDTNRDSYPDLAVGVCGEKVGSASDAGGVHILRGGKKGLTGTGSQWFTRATAGVPGDPKQGEMFGSAVRLRDLDGDGDKDLLAASVNFSMSLYFRAGASGITTGTVTELSLAPSFPQ</sequence>